<keyword evidence="1" id="KW-1133">Transmembrane helix</keyword>
<feature type="transmembrane region" description="Helical" evidence="1">
    <location>
        <begin position="271"/>
        <end position="288"/>
    </location>
</feature>
<dbReference type="RefSeq" id="WP_289453538.1">
    <property type="nucleotide sequence ID" value="NZ_JAUCGQ010000001.1"/>
</dbReference>
<dbReference type="Proteomes" id="UP001529338">
    <property type="component" value="Unassembled WGS sequence"/>
</dbReference>
<dbReference type="EMBL" id="JAUCGQ010000001">
    <property type="protein sequence ID" value="MDM7853993.1"/>
    <property type="molecule type" value="Genomic_DNA"/>
</dbReference>
<gene>
    <name evidence="3" type="ORF">QRT04_03540</name>
</gene>
<organism evidence="3 4">
    <name type="scientific">Cellulomonas alba</name>
    <dbReference type="NCBI Taxonomy" id="3053467"/>
    <lineage>
        <taxon>Bacteria</taxon>
        <taxon>Bacillati</taxon>
        <taxon>Actinomycetota</taxon>
        <taxon>Actinomycetes</taxon>
        <taxon>Micrococcales</taxon>
        <taxon>Cellulomonadaceae</taxon>
        <taxon>Cellulomonas</taxon>
    </lineage>
</organism>
<accession>A0ABT7SCR8</accession>
<reference evidence="3 4" key="1">
    <citation type="submission" date="2023-06" db="EMBL/GenBank/DDBJ databases">
        <title>Cellulomonas sp. MW4 Whole genome sequence.</title>
        <authorList>
            <person name="Park S."/>
        </authorList>
    </citation>
    <scope>NUCLEOTIDE SEQUENCE [LARGE SCALE GENOMIC DNA]</scope>
    <source>
        <strain evidence="3 4">MW4</strain>
    </source>
</reference>
<evidence type="ECO:0000313" key="3">
    <source>
        <dbReference type="EMBL" id="MDM7853993.1"/>
    </source>
</evidence>
<keyword evidence="1" id="KW-0812">Transmembrane</keyword>
<keyword evidence="1" id="KW-0472">Membrane</keyword>
<dbReference type="InterPro" id="IPR025646">
    <property type="entry name" value="DUF4350"/>
</dbReference>
<evidence type="ECO:0000256" key="1">
    <source>
        <dbReference type="SAM" id="Phobius"/>
    </source>
</evidence>
<name>A0ABT7SCR8_9CELL</name>
<comment type="caution">
    <text evidence="3">The sequence shown here is derived from an EMBL/GenBank/DDBJ whole genome shotgun (WGS) entry which is preliminary data.</text>
</comment>
<feature type="domain" description="DUF4350" evidence="2">
    <location>
        <begin position="61"/>
        <end position="235"/>
    </location>
</feature>
<proteinExistence type="predicted"/>
<sequence>MSTPVLTRSAPVVGDGTTARTRAAGRWRRWRVLLAIVVGLVLVALLAALPEPRTSSVRLAPDNPAPDGARAAAQILGRQGVHVHYVRRIADVRAAAHPGTTLLVASDRLLDEDQVDALAATGADLALVDAGWALERLTDQLRALGASASSDVEARDAACDDPDARAAGTITAAGAVEALGPGAVVCFPGSGAVSRSGAYAVVAGSPRIAALSDAAPLENAGLADEGNAALVLRMLGRHRDLVWYVPSVDDTSGASDASTGPSLVDLVPRTVPLVGLALLLVLAVAALWRGRRLGRLVLEPLPVVVRSGEATRGRGRLYRRARAHGHAGAALRAGTATRCAARLGLPRSAEPAAVVAAVARATGREPGTVAHLLYGPPPTDDSALTRLARDLDDLESEVQHP</sequence>
<evidence type="ECO:0000313" key="4">
    <source>
        <dbReference type="Proteomes" id="UP001529338"/>
    </source>
</evidence>
<dbReference type="Pfam" id="PF14258">
    <property type="entry name" value="DUF4350"/>
    <property type="match status" value="1"/>
</dbReference>
<feature type="transmembrane region" description="Helical" evidence="1">
    <location>
        <begin position="30"/>
        <end position="49"/>
    </location>
</feature>
<evidence type="ECO:0000259" key="2">
    <source>
        <dbReference type="Pfam" id="PF14258"/>
    </source>
</evidence>
<keyword evidence="4" id="KW-1185">Reference proteome</keyword>
<protein>
    <submittedName>
        <fullName evidence="3">DUF4350 domain-containing protein</fullName>
    </submittedName>
</protein>